<name>A0A1E3PS04_9ASCO</name>
<dbReference type="GO" id="GO:0006364">
    <property type="term" value="P:rRNA processing"/>
    <property type="evidence" value="ECO:0007669"/>
    <property type="project" value="InterPro"/>
</dbReference>
<feature type="compositionally biased region" description="Acidic residues" evidence="5">
    <location>
        <begin position="72"/>
        <end position="109"/>
    </location>
</feature>
<evidence type="ECO:0000256" key="2">
    <source>
        <dbReference type="ARBA" id="ARBA00022574"/>
    </source>
</evidence>
<organism evidence="6 7">
    <name type="scientific">Nadsonia fulvescens var. elongata DSM 6958</name>
    <dbReference type="NCBI Taxonomy" id="857566"/>
    <lineage>
        <taxon>Eukaryota</taxon>
        <taxon>Fungi</taxon>
        <taxon>Dikarya</taxon>
        <taxon>Ascomycota</taxon>
        <taxon>Saccharomycotina</taxon>
        <taxon>Dipodascomycetes</taxon>
        <taxon>Dipodascales</taxon>
        <taxon>Dipodascales incertae sedis</taxon>
        <taxon>Nadsonia</taxon>
    </lineage>
</organism>
<feature type="compositionally biased region" description="Basic and acidic residues" evidence="5">
    <location>
        <begin position="49"/>
        <end position="63"/>
    </location>
</feature>
<evidence type="ECO:0000256" key="5">
    <source>
        <dbReference type="SAM" id="MobiDB-lite"/>
    </source>
</evidence>
<dbReference type="InterPro" id="IPR036322">
    <property type="entry name" value="WD40_repeat_dom_sf"/>
</dbReference>
<proteinExistence type="predicted"/>
<dbReference type="EMBL" id="KV454406">
    <property type="protein sequence ID" value="ODQ68215.1"/>
    <property type="molecule type" value="Genomic_DNA"/>
</dbReference>
<dbReference type="STRING" id="857566.A0A1E3PS04"/>
<dbReference type="PANTHER" id="PTHR14091">
    <property type="entry name" value="PERIODIC TRYPTOPHAN PROTEIN 1"/>
    <property type="match status" value="1"/>
</dbReference>
<dbReference type="SUPFAM" id="SSF50978">
    <property type="entry name" value="WD40 repeat-like"/>
    <property type="match status" value="1"/>
</dbReference>
<sequence>MISSTCWVPRGFPAEFPGKIEFDDEEMERISGLARLQLDEAKEKLEEAQKEELLDKADSETKVIKTSSAQVDNDDDSDLEDDILNDEDLKEYDLDHYDDDDDSELDLDDPTNGKNMGIFSGNKDVVFFENGEKDPYISLPTTEDIEEEREELQILPTDNLLLVTKTEDEISHLEVYVFDDGRDVEENEDEDEDYKTIKTNLYVHHDVMLPSFPLCVEWLDFKVGSAATSAATEEERNAPGNFAAVGTFEPEIEIWNLDVVDGVYPDAILGQRPEDAESFSNVSMKKKKKKIMKRVNDEYHIDAVLSLAANRHHRNLLCSGSADTTVKLWDLNTLTCAKSFNIHSDKVSSIAWHPREATVLLTGGYDRNVFVSDLRVSDKEKGGKLKWQIDGDVELVKWNNVHNGATEEANKFYVASETGKIYSFDARMEGKTLWTLDAHAEGISSFDLNKYISGFMVTSSANEKNVKLWNLQNSKPSMLLSRDFDTGKTFSTGFAPDKEVLGHLNIGGSNGILRVWDTLNNRSVRSAFGAQIKQIRKNFKADKAVKDVVIGVESDGESDDDEEEEGDQGFEDMEDDE</sequence>
<evidence type="ECO:0000256" key="3">
    <source>
        <dbReference type="ARBA" id="ARBA00022737"/>
    </source>
</evidence>
<dbReference type="PROSITE" id="PS50082">
    <property type="entry name" value="WD_REPEATS_2"/>
    <property type="match status" value="3"/>
</dbReference>
<dbReference type="Proteomes" id="UP000095009">
    <property type="component" value="Unassembled WGS sequence"/>
</dbReference>
<dbReference type="PROSITE" id="PS00678">
    <property type="entry name" value="WD_REPEATS_1"/>
    <property type="match status" value="1"/>
</dbReference>
<feature type="repeat" description="WD" evidence="4">
    <location>
        <begin position="297"/>
        <end position="339"/>
    </location>
</feature>
<evidence type="ECO:0000313" key="7">
    <source>
        <dbReference type="Proteomes" id="UP000095009"/>
    </source>
</evidence>
<reference evidence="6 7" key="1">
    <citation type="journal article" date="2016" name="Proc. Natl. Acad. Sci. U.S.A.">
        <title>Comparative genomics of biotechnologically important yeasts.</title>
        <authorList>
            <person name="Riley R."/>
            <person name="Haridas S."/>
            <person name="Wolfe K.H."/>
            <person name="Lopes M.R."/>
            <person name="Hittinger C.T."/>
            <person name="Goeker M."/>
            <person name="Salamov A.A."/>
            <person name="Wisecaver J.H."/>
            <person name="Long T.M."/>
            <person name="Calvey C.H."/>
            <person name="Aerts A.L."/>
            <person name="Barry K.W."/>
            <person name="Choi C."/>
            <person name="Clum A."/>
            <person name="Coughlan A.Y."/>
            <person name="Deshpande S."/>
            <person name="Douglass A.P."/>
            <person name="Hanson S.J."/>
            <person name="Klenk H.-P."/>
            <person name="LaButti K.M."/>
            <person name="Lapidus A."/>
            <person name="Lindquist E.A."/>
            <person name="Lipzen A.M."/>
            <person name="Meier-Kolthoff J.P."/>
            <person name="Ohm R.A."/>
            <person name="Otillar R.P."/>
            <person name="Pangilinan J.L."/>
            <person name="Peng Y."/>
            <person name="Rokas A."/>
            <person name="Rosa C.A."/>
            <person name="Scheuner C."/>
            <person name="Sibirny A.A."/>
            <person name="Slot J.C."/>
            <person name="Stielow J.B."/>
            <person name="Sun H."/>
            <person name="Kurtzman C.P."/>
            <person name="Blackwell M."/>
            <person name="Grigoriev I.V."/>
            <person name="Jeffries T.W."/>
        </authorList>
    </citation>
    <scope>NUCLEOTIDE SEQUENCE [LARGE SCALE GENOMIC DNA]</scope>
    <source>
        <strain evidence="6 7">DSM 6958</strain>
    </source>
</reference>
<dbReference type="PROSITE" id="PS50294">
    <property type="entry name" value="WD_REPEATS_REGION"/>
    <property type="match status" value="1"/>
</dbReference>
<accession>A0A1E3PS04</accession>
<dbReference type="InterPro" id="IPR015943">
    <property type="entry name" value="WD40/YVTN_repeat-like_dom_sf"/>
</dbReference>
<dbReference type="SMART" id="SM00320">
    <property type="entry name" value="WD40"/>
    <property type="match status" value="3"/>
</dbReference>
<evidence type="ECO:0000256" key="4">
    <source>
        <dbReference type="PROSITE-ProRule" id="PRU00221"/>
    </source>
</evidence>
<keyword evidence="3" id="KW-0677">Repeat</keyword>
<protein>
    <submittedName>
        <fullName evidence="6">WD40 repeat-like protein</fullName>
    </submittedName>
</protein>
<dbReference type="Pfam" id="PF00400">
    <property type="entry name" value="WD40"/>
    <property type="match status" value="2"/>
</dbReference>
<dbReference type="InterPro" id="IPR044285">
    <property type="entry name" value="PWP1"/>
</dbReference>
<feature type="repeat" description="WD" evidence="4">
    <location>
        <begin position="340"/>
        <end position="375"/>
    </location>
</feature>
<dbReference type="GO" id="GO:0005634">
    <property type="term" value="C:nucleus"/>
    <property type="evidence" value="ECO:0007669"/>
    <property type="project" value="TreeGrafter"/>
</dbReference>
<keyword evidence="7" id="KW-1185">Reference proteome</keyword>
<feature type="compositionally biased region" description="Acidic residues" evidence="5">
    <location>
        <begin position="554"/>
        <end position="577"/>
    </location>
</feature>
<dbReference type="InterPro" id="IPR019775">
    <property type="entry name" value="WD40_repeat_CS"/>
</dbReference>
<evidence type="ECO:0000313" key="6">
    <source>
        <dbReference type="EMBL" id="ODQ68215.1"/>
    </source>
</evidence>
<feature type="region of interest" description="Disordered" evidence="5">
    <location>
        <begin position="49"/>
        <end position="114"/>
    </location>
</feature>
<feature type="region of interest" description="Disordered" evidence="5">
    <location>
        <begin position="551"/>
        <end position="577"/>
    </location>
</feature>
<gene>
    <name evidence="6" type="ORF">NADFUDRAFT_81244</name>
</gene>
<keyword evidence="2 4" id="KW-0853">WD repeat</keyword>
<evidence type="ECO:0000256" key="1">
    <source>
        <dbReference type="ARBA" id="ARBA00022553"/>
    </source>
</evidence>
<dbReference type="PANTHER" id="PTHR14091:SF0">
    <property type="entry name" value="PERIODIC TRYPTOPHAN PROTEIN 1 HOMOLOG"/>
    <property type="match status" value="1"/>
</dbReference>
<dbReference type="Gene3D" id="2.130.10.10">
    <property type="entry name" value="YVTN repeat-like/Quinoprotein amine dehydrogenase"/>
    <property type="match status" value="2"/>
</dbReference>
<dbReference type="AlphaFoldDB" id="A0A1E3PS04"/>
<feature type="repeat" description="WD" evidence="4">
    <location>
        <begin position="436"/>
        <end position="479"/>
    </location>
</feature>
<keyword evidence="1" id="KW-0597">Phosphoprotein</keyword>
<dbReference type="InterPro" id="IPR001680">
    <property type="entry name" value="WD40_rpt"/>
</dbReference>
<dbReference type="OrthoDB" id="270624at2759"/>